<evidence type="ECO:0000313" key="3">
    <source>
        <dbReference type="Proteomes" id="UP000436822"/>
    </source>
</evidence>
<protein>
    <submittedName>
        <fullName evidence="2">Uncharacterized protein</fullName>
    </submittedName>
</protein>
<dbReference type="RefSeq" id="WP_159805497.1">
    <property type="nucleotide sequence ID" value="NZ_BLJE01000002.1"/>
</dbReference>
<organism evidence="2 3">
    <name type="scientific">Litoreibacter roseus</name>
    <dbReference type="NCBI Taxonomy" id="2601869"/>
    <lineage>
        <taxon>Bacteria</taxon>
        <taxon>Pseudomonadati</taxon>
        <taxon>Pseudomonadota</taxon>
        <taxon>Alphaproteobacteria</taxon>
        <taxon>Rhodobacterales</taxon>
        <taxon>Roseobacteraceae</taxon>
        <taxon>Litoreibacter</taxon>
    </lineage>
</organism>
<evidence type="ECO:0000313" key="2">
    <source>
        <dbReference type="EMBL" id="GFE64368.1"/>
    </source>
</evidence>
<dbReference type="OrthoDB" id="9814088at2"/>
<comment type="caution">
    <text evidence="2">The sequence shown here is derived from an EMBL/GenBank/DDBJ whole genome shotgun (WGS) entry which is preliminary data.</text>
</comment>
<sequence>MEDYEGLDFASWSRRIIREQSGRDPSDDFREVEQLVRETDGLSMKLSGGFSHSDAQEAHQETKYALQELRDVARRGWATSKEAILESSVGQAVVTAVEKLARFLKRERVANEKSMRTANDVVVKSDTYAQNEPKKKASNMNVPAVPLSKFQP</sequence>
<dbReference type="Proteomes" id="UP000436822">
    <property type="component" value="Unassembled WGS sequence"/>
</dbReference>
<reference evidence="2 3" key="1">
    <citation type="submission" date="2019-12" db="EMBL/GenBank/DDBJ databases">
        <title>Litoreibacter badius sp. nov., a novel bacteriochlorophyll a-containing bacterium in the genus Litoreibacter.</title>
        <authorList>
            <person name="Kanamuro M."/>
            <person name="Takabe Y."/>
            <person name="Mori K."/>
            <person name="Takaichi S."/>
            <person name="Hanada S."/>
        </authorList>
    </citation>
    <scope>NUCLEOTIDE SEQUENCE [LARGE SCALE GENOMIC DNA]</scope>
    <source>
        <strain evidence="2 3">K6</strain>
    </source>
</reference>
<feature type="region of interest" description="Disordered" evidence="1">
    <location>
        <begin position="126"/>
        <end position="152"/>
    </location>
</feature>
<keyword evidence="3" id="KW-1185">Reference proteome</keyword>
<proteinExistence type="predicted"/>
<evidence type="ECO:0000256" key="1">
    <source>
        <dbReference type="SAM" id="MobiDB-lite"/>
    </source>
</evidence>
<gene>
    <name evidence="2" type="ORF">KIN_14420</name>
</gene>
<accession>A0A6N6JGF2</accession>
<dbReference type="AlphaFoldDB" id="A0A6N6JGF2"/>
<dbReference type="EMBL" id="BLJE01000002">
    <property type="protein sequence ID" value="GFE64368.1"/>
    <property type="molecule type" value="Genomic_DNA"/>
</dbReference>
<name>A0A6N6JGF2_9RHOB</name>